<accession>A0A1V9Z634</accession>
<evidence type="ECO:0000256" key="1">
    <source>
        <dbReference type="ARBA" id="ARBA00007191"/>
    </source>
</evidence>
<evidence type="ECO:0000313" key="3">
    <source>
        <dbReference type="EMBL" id="OQR93377.1"/>
    </source>
</evidence>
<name>A0A1V9Z634_9STRA</name>
<dbReference type="InterPro" id="IPR011989">
    <property type="entry name" value="ARM-like"/>
</dbReference>
<gene>
    <name evidence="3" type="ORF">THRCLA_08457</name>
</gene>
<dbReference type="Gene3D" id="3.30.450.30">
    <property type="entry name" value="Dynein light chain 2a, cytoplasmic"/>
    <property type="match status" value="1"/>
</dbReference>
<sequence>MPQSGPNAHHLRCSGSTLYKISPYRHLGQVEAKANPSAIPNNAVVEAFGADKCPKLIRLLNEDDEATLLHALRCLAGVLKMPNDVVNCSNNSQHVLEPLAHLVFHNNQEIRRSAAIALTGFSAHAVGRAELISQKTMRKILKAFHRDDTPLLESLFDTALNVSSIMTGTQELSKHGYPSAVVEKLKRSITDSIRCRALRLLKACVNDGIPGTVLQVVELGGVEVVSKSIYSKNKDVRIASLQVTGSILYLEQGRESAIEHGVVKKLCGVLMDRDTSVGVAAAAALMVLAVHDEAKRELYEAGIMSNFLKLLHVREVGIQLNILKLITVMAAHPLAREAMRTKQLEKSIQDMTEDPNELLALVMSEVEETLERIKNHKGVEGYVIADKNGAVLRRHPHMDIASAERYSSFMKELTTKARGVVRDLNPKNDLQYLRIRLKKFEILVAHEKEFLVIVIQKWSPNPT</sequence>
<dbReference type="PANTHER" id="PTHR15599">
    <property type="entry name" value="RTDR1"/>
    <property type="match status" value="1"/>
</dbReference>
<dbReference type="Gene3D" id="1.25.10.10">
    <property type="entry name" value="Leucine-rich Repeat Variant"/>
    <property type="match status" value="2"/>
</dbReference>
<dbReference type="OrthoDB" id="409644at2759"/>
<dbReference type="SUPFAM" id="SSF48371">
    <property type="entry name" value="ARM repeat"/>
    <property type="match status" value="1"/>
</dbReference>
<reference evidence="3 4" key="1">
    <citation type="journal article" date="2014" name="Genome Biol. Evol.">
        <title>The secreted proteins of Achlya hypogyna and Thraustotheca clavata identify the ancestral oomycete secretome and reveal gene acquisitions by horizontal gene transfer.</title>
        <authorList>
            <person name="Misner I."/>
            <person name="Blouin N."/>
            <person name="Leonard G."/>
            <person name="Richards T.A."/>
            <person name="Lane C.E."/>
        </authorList>
    </citation>
    <scope>NUCLEOTIDE SEQUENCE [LARGE SCALE GENOMIC DNA]</scope>
    <source>
        <strain evidence="3 4">ATCC 34112</strain>
    </source>
</reference>
<dbReference type="InterPro" id="IPR016024">
    <property type="entry name" value="ARM-type_fold"/>
</dbReference>
<dbReference type="PANTHER" id="PTHR15599:SF1">
    <property type="entry name" value="RADIAL SPOKE HEAD 14 HOMOLOG"/>
    <property type="match status" value="1"/>
</dbReference>
<dbReference type="STRING" id="74557.A0A1V9Z634"/>
<dbReference type="InterPro" id="IPR042856">
    <property type="entry name" value="RSP14"/>
</dbReference>
<dbReference type="InterPro" id="IPR004942">
    <property type="entry name" value="Roadblock/LAMTOR2_dom"/>
</dbReference>
<dbReference type="FunFam" id="3.30.450.30:FF:000011">
    <property type="entry name" value="Dynein light chain roadblock"/>
    <property type="match status" value="1"/>
</dbReference>
<evidence type="ECO:0000259" key="2">
    <source>
        <dbReference type="SMART" id="SM00960"/>
    </source>
</evidence>
<dbReference type="Proteomes" id="UP000243217">
    <property type="component" value="Unassembled WGS sequence"/>
</dbReference>
<comment type="similarity">
    <text evidence="1">Belongs to the GAMAD family.</text>
</comment>
<dbReference type="AlphaFoldDB" id="A0A1V9Z634"/>
<organism evidence="3 4">
    <name type="scientific">Thraustotheca clavata</name>
    <dbReference type="NCBI Taxonomy" id="74557"/>
    <lineage>
        <taxon>Eukaryota</taxon>
        <taxon>Sar</taxon>
        <taxon>Stramenopiles</taxon>
        <taxon>Oomycota</taxon>
        <taxon>Saprolegniomycetes</taxon>
        <taxon>Saprolegniales</taxon>
        <taxon>Achlyaceae</taxon>
        <taxon>Thraustotheca</taxon>
    </lineage>
</organism>
<evidence type="ECO:0000313" key="4">
    <source>
        <dbReference type="Proteomes" id="UP000243217"/>
    </source>
</evidence>
<proteinExistence type="inferred from homology"/>
<dbReference type="EMBL" id="JNBS01002258">
    <property type="protein sequence ID" value="OQR93377.1"/>
    <property type="molecule type" value="Genomic_DNA"/>
</dbReference>
<comment type="caution">
    <text evidence="3">The sequence shown here is derived from an EMBL/GenBank/DDBJ whole genome shotgun (WGS) entry which is preliminary data.</text>
</comment>
<feature type="domain" description="Roadblock/LAMTOR2" evidence="2">
    <location>
        <begin position="366"/>
        <end position="456"/>
    </location>
</feature>
<dbReference type="SUPFAM" id="SSF103196">
    <property type="entry name" value="Roadblock/LC7 domain"/>
    <property type="match status" value="1"/>
</dbReference>
<dbReference type="SMART" id="SM00960">
    <property type="entry name" value="Robl_LC7"/>
    <property type="match status" value="1"/>
</dbReference>
<dbReference type="Pfam" id="PF03259">
    <property type="entry name" value="Robl_LC7"/>
    <property type="match status" value="1"/>
</dbReference>
<keyword evidence="4" id="KW-1185">Reference proteome</keyword>
<protein>
    <recommendedName>
        <fullName evidence="2">Roadblock/LAMTOR2 domain-containing protein</fullName>
    </recommendedName>
</protein>